<dbReference type="Proteomes" id="UP000541444">
    <property type="component" value="Unassembled WGS sequence"/>
</dbReference>
<evidence type="ECO:0000256" key="1">
    <source>
        <dbReference type="ARBA" id="ARBA00023125"/>
    </source>
</evidence>
<dbReference type="Pfam" id="PF14372">
    <property type="entry name" value="hAT-like_RNase-H"/>
    <property type="match status" value="1"/>
</dbReference>
<reference evidence="3 4" key="1">
    <citation type="journal article" date="2020" name="IScience">
        <title>Genome Sequencing of the Endangered Kingdonia uniflora (Circaeasteraceae, Ranunculales) Reveals Potential Mechanisms of Evolutionary Specialization.</title>
        <authorList>
            <person name="Sun Y."/>
            <person name="Deng T."/>
            <person name="Zhang A."/>
            <person name="Moore M.J."/>
            <person name="Landis J.B."/>
            <person name="Lin N."/>
            <person name="Zhang H."/>
            <person name="Zhang X."/>
            <person name="Huang J."/>
            <person name="Zhang X."/>
            <person name="Sun H."/>
            <person name="Wang H."/>
        </authorList>
    </citation>
    <scope>NUCLEOTIDE SEQUENCE [LARGE SCALE GENOMIC DNA]</scope>
    <source>
        <strain evidence="3">TB1705</strain>
        <tissue evidence="3">Leaf</tissue>
    </source>
</reference>
<dbReference type="SUPFAM" id="SSF53098">
    <property type="entry name" value="Ribonuclease H-like"/>
    <property type="match status" value="1"/>
</dbReference>
<dbReference type="PANTHER" id="PTHR46481:SF11">
    <property type="entry name" value="ZINC FINGER BED DOMAIN-CONTAINING PROTEIN RICESLEEPER 2-LIKE"/>
    <property type="match status" value="1"/>
</dbReference>
<organism evidence="3 4">
    <name type="scientific">Kingdonia uniflora</name>
    <dbReference type="NCBI Taxonomy" id="39325"/>
    <lineage>
        <taxon>Eukaryota</taxon>
        <taxon>Viridiplantae</taxon>
        <taxon>Streptophyta</taxon>
        <taxon>Embryophyta</taxon>
        <taxon>Tracheophyta</taxon>
        <taxon>Spermatophyta</taxon>
        <taxon>Magnoliopsida</taxon>
        <taxon>Ranunculales</taxon>
        <taxon>Circaeasteraceae</taxon>
        <taxon>Kingdonia</taxon>
    </lineage>
</organism>
<sequence>MVIKHEYPFAKVEHEYFRTFVNNLQPQFKLISRNTLRTDVMAIYQQERQKLYKFLDKLQSRISCTTDLWSSEHTKDAYLCLTRHFVNNDWVLKKKILSFVKMECDHTGEDISKVVMNCLLDWNIEQKLTTITLDNATSNDTMIANLKMNLNRGNHLILGGKIFHVRCTAHIINLIVKDGLAVLGDTLSKIRDSCIYVKKTLQRKIKWKNAIDQVKIKSKRDICTDVSTRWNSTFLMIERALEFKEAFARLDQQEIGFKVNPTVEEWELAKDICNCLKVFYDSTKAISGTKYPTSNIYFSEVCEIHLCLMDWLQSPNITVQMMATSMLEKFKKYWSCCSLVLAVAVVLDSRFNIKFVHYYYNLIYHGEVNLHVEKVRIALEDIYKAYTKHSTSPLSTSHASSSGVCGNGGKRASSDVMNLDSSKSKRVKNWYLQEGLDCMANKSERNPYFHIMNCKY</sequence>
<dbReference type="GO" id="GO:0003677">
    <property type="term" value="F:DNA binding"/>
    <property type="evidence" value="ECO:0007669"/>
    <property type="project" value="UniProtKB-KW"/>
</dbReference>
<keyword evidence="4" id="KW-1185">Reference proteome</keyword>
<dbReference type="InterPro" id="IPR012337">
    <property type="entry name" value="RNaseH-like_sf"/>
</dbReference>
<protein>
    <recommendedName>
        <fullName evidence="2">hAT-like transposase RNase-H fold domain-containing protein</fullName>
    </recommendedName>
</protein>
<proteinExistence type="predicted"/>
<dbReference type="InterPro" id="IPR052035">
    <property type="entry name" value="ZnF_BED_domain_contain"/>
</dbReference>
<comment type="caution">
    <text evidence="3">The sequence shown here is derived from an EMBL/GenBank/DDBJ whole genome shotgun (WGS) entry which is preliminary data.</text>
</comment>
<evidence type="ECO:0000313" key="4">
    <source>
        <dbReference type="Proteomes" id="UP000541444"/>
    </source>
</evidence>
<evidence type="ECO:0000259" key="2">
    <source>
        <dbReference type="Pfam" id="PF14372"/>
    </source>
</evidence>
<dbReference type="PANTHER" id="PTHR46481">
    <property type="entry name" value="ZINC FINGER BED DOMAIN-CONTAINING PROTEIN 4"/>
    <property type="match status" value="1"/>
</dbReference>
<dbReference type="OrthoDB" id="1873329at2759"/>
<name>A0A7J7MDX8_9MAGN</name>
<evidence type="ECO:0000313" key="3">
    <source>
        <dbReference type="EMBL" id="KAF6153012.1"/>
    </source>
</evidence>
<feature type="domain" description="hAT-like transposase RNase-H fold" evidence="2">
    <location>
        <begin position="287"/>
        <end position="386"/>
    </location>
</feature>
<keyword evidence="1" id="KW-0238">DNA-binding</keyword>
<dbReference type="EMBL" id="JACGCM010001588">
    <property type="protein sequence ID" value="KAF6153012.1"/>
    <property type="molecule type" value="Genomic_DNA"/>
</dbReference>
<gene>
    <name evidence="3" type="ORF">GIB67_021617</name>
</gene>
<accession>A0A7J7MDX8</accession>
<dbReference type="InterPro" id="IPR025525">
    <property type="entry name" value="hAT-like_transposase_RNase-H"/>
</dbReference>
<dbReference type="AlphaFoldDB" id="A0A7J7MDX8"/>